<dbReference type="EMBL" id="JAUJYO010000001">
    <property type="protein sequence ID" value="KAK1326527.1"/>
    <property type="molecule type" value="Genomic_DNA"/>
</dbReference>
<dbReference type="AlphaFoldDB" id="A0AAV9FQV4"/>
<evidence type="ECO:0000313" key="4">
    <source>
        <dbReference type="Proteomes" id="UP001180020"/>
    </source>
</evidence>
<keyword evidence="2" id="KW-0324">Glycolysis</keyword>
<comment type="caution">
    <text evidence="3">The sequence shown here is derived from an EMBL/GenBank/DDBJ whole genome shotgun (WGS) entry which is preliminary data.</text>
</comment>
<protein>
    <submittedName>
        <fullName evidence="3">Pyrophosphate--fructose 6-phosphate 1-phosphotransferase subunit alpha</fullName>
    </submittedName>
</protein>
<keyword evidence="1" id="KW-0963">Cytoplasm</keyword>
<name>A0AAV9FQV4_ACOCL</name>
<dbReference type="GO" id="GO:0047334">
    <property type="term" value="F:diphosphate-fructose-6-phosphate 1-phosphotransferase activity"/>
    <property type="evidence" value="ECO:0007669"/>
    <property type="project" value="TreeGrafter"/>
</dbReference>
<evidence type="ECO:0000256" key="2">
    <source>
        <dbReference type="ARBA" id="ARBA00023152"/>
    </source>
</evidence>
<dbReference type="Proteomes" id="UP001180020">
    <property type="component" value="Unassembled WGS sequence"/>
</dbReference>
<dbReference type="GO" id="GO:0003872">
    <property type="term" value="F:6-phosphofructokinase activity"/>
    <property type="evidence" value="ECO:0007669"/>
    <property type="project" value="InterPro"/>
</dbReference>
<proteinExistence type="predicted"/>
<dbReference type="GO" id="GO:0005829">
    <property type="term" value="C:cytosol"/>
    <property type="evidence" value="ECO:0007669"/>
    <property type="project" value="TreeGrafter"/>
</dbReference>
<evidence type="ECO:0000256" key="1">
    <source>
        <dbReference type="ARBA" id="ARBA00022490"/>
    </source>
</evidence>
<dbReference type="InterPro" id="IPR035966">
    <property type="entry name" value="PKF_sf"/>
</dbReference>
<gene>
    <name evidence="3" type="primary">PFP-ALPHA</name>
    <name evidence="3" type="ORF">QJS10_CPA01g02916</name>
</gene>
<dbReference type="SUPFAM" id="SSF53784">
    <property type="entry name" value="Phosphofructokinase"/>
    <property type="match status" value="1"/>
</dbReference>
<reference evidence="3" key="1">
    <citation type="journal article" date="2023" name="Nat. Commun.">
        <title>Diploid and tetraploid genomes of Acorus and the evolution of monocots.</title>
        <authorList>
            <person name="Ma L."/>
            <person name="Liu K.W."/>
            <person name="Li Z."/>
            <person name="Hsiao Y.Y."/>
            <person name="Qi Y."/>
            <person name="Fu T."/>
            <person name="Tang G.D."/>
            <person name="Zhang D."/>
            <person name="Sun W.H."/>
            <person name="Liu D.K."/>
            <person name="Li Y."/>
            <person name="Chen G.Z."/>
            <person name="Liu X.D."/>
            <person name="Liao X.Y."/>
            <person name="Jiang Y.T."/>
            <person name="Yu X."/>
            <person name="Hao Y."/>
            <person name="Huang J."/>
            <person name="Zhao X.W."/>
            <person name="Ke S."/>
            <person name="Chen Y.Y."/>
            <person name="Wu W.L."/>
            <person name="Hsu J.L."/>
            <person name="Lin Y.F."/>
            <person name="Huang M.D."/>
            <person name="Li C.Y."/>
            <person name="Huang L."/>
            <person name="Wang Z.W."/>
            <person name="Zhao X."/>
            <person name="Zhong W.Y."/>
            <person name="Peng D.H."/>
            <person name="Ahmad S."/>
            <person name="Lan S."/>
            <person name="Zhang J.S."/>
            <person name="Tsai W.C."/>
            <person name="Van de Peer Y."/>
            <person name="Liu Z.J."/>
        </authorList>
    </citation>
    <scope>NUCLEOTIDE SEQUENCE</scope>
    <source>
        <strain evidence="3">CP</strain>
    </source>
</reference>
<reference evidence="3" key="2">
    <citation type="submission" date="2023-06" db="EMBL/GenBank/DDBJ databases">
        <authorList>
            <person name="Ma L."/>
            <person name="Liu K.-W."/>
            <person name="Li Z."/>
            <person name="Hsiao Y.-Y."/>
            <person name="Qi Y."/>
            <person name="Fu T."/>
            <person name="Tang G."/>
            <person name="Zhang D."/>
            <person name="Sun W.-H."/>
            <person name="Liu D.-K."/>
            <person name="Li Y."/>
            <person name="Chen G.-Z."/>
            <person name="Liu X.-D."/>
            <person name="Liao X.-Y."/>
            <person name="Jiang Y.-T."/>
            <person name="Yu X."/>
            <person name="Hao Y."/>
            <person name="Huang J."/>
            <person name="Zhao X.-W."/>
            <person name="Ke S."/>
            <person name="Chen Y.-Y."/>
            <person name="Wu W.-L."/>
            <person name="Hsu J.-L."/>
            <person name="Lin Y.-F."/>
            <person name="Huang M.-D."/>
            <person name="Li C.-Y."/>
            <person name="Huang L."/>
            <person name="Wang Z.-W."/>
            <person name="Zhao X."/>
            <person name="Zhong W.-Y."/>
            <person name="Peng D.-H."/>
            <person name="Ahmad S."/>
            <person name="Lan S."/>
            <person name="Zhang J.-S."/>
            <person name="Tsai W.-C."/>
            <person name="Van De Peer Y."/>
            <person name="Liu Z.-J."/>
        </authorList>
    </citation>
    <scope>NUCLEOTIDE SEQUENCE</scope>
    <source>
        <strain evidence="3">CP</strain>
        <tissue evidence="3">Leaves</tissue>
    </source>
</reference>
<dbReference type="PANTHER" id="PTHR43650:SF27">
    <property type="entry name" value="PYROPHOSPHATE--FRUCTOSE 6-PHOSPHATE 1-PHOSPHOTRANSFERASE SUBUNIT ALPHA"/>
    <property type="match status" value="1"/>
</dbReference>
<dbReference type="PANTHER" id="PTHR43650">
    <property type="entry name" value="PYROPHOSPHATE--FRUCTOSE 6-PHOSPHATE 1-PHOSPHOTRANSFERASE"/>
    <property type="match status" value="1"/>
</dbReference>
<keyword evidence="4" id="KW-1185">Reference proteome</keyword>
<dbReference type="GO" id="GO:0009749">
    <property type="term" value="P:response to glucose"/>
    <property type="evidence" value="ECO:0007669"/>
    <property type="project" value="TreeGrafter"/>
</dbReference>
<sequence length="218" mass="23495">MQVDYGDATTVADASDAHSVSRLFPLTFGQPLVHLSCKSGGPAKDPPSFRIGVVFCGRQSPGGHNVICGIYDAIKYHSPKSKIIGFCGGTEGLFMQKTIEITEDLVLAYRNQGVTSNTDAAQLAETFADTKCQTRVVGVPVTLYGDLKNQFVEADVGFDTICKVILSEEVPSSKLTLFDITKRICDAVQARAEQDEAVLSPSVPIISPMNSYERDLIA</sequence>
<accession>A0AAV9FQV4</accession>
<organism evidence="3 4">
    <name type="scientific">Acorus calamus</name>
    <name type="common">Sweet flag</name>
    <dbReference type="NCBI Taxonomy" id="4465"/>
    <lineage>
        <taxon>Eukaryota</taxon>
        <taxon>Viridiplantae</taxon>
        <taxon>Streptophyta</taxon>
        <taxon>Embryophyta</taxon>
        <taxon>Tracheophyta</taxon>
        <taxon>Spermatophyta</taxon>
        <taxon>Magnoliopsida</taxon>
        <taxon>Liliopsida</taxon>
        <taxon>Acoraceae</taxon>
        <taxon>Acorus</taxon>
    </lineage>
</organism>
<dbReference type="Gene3D" id="3.40.50.450">
    <property type="match status" value="2"/>
</dbReference>
<evidence type="ECO:0000313" key="3">
    <source>
        <dbReference type="EMBL" id="KAK1326527.1"/>
    </source>
</evidence>
<dbReference type="GO" id="GO:0015979">
    <property type="term" value="P:photosynthesis"/>
    <property type="evidence" value="ECO:0007669"/>
    <property type="project" value="TreeGrafter"/>
</dbReference>